<dbReference type="Gene3D" id="3.80.10.10">
    <property type="entry name" value="Ribonuclease Inhibitor"/>
    <property type="match status" value="5"/>
</dbReference>
<evidence type="ECO:0000313" key="8">
    <source>
        <dbReference type="Proteomes" id="UP000001514"/>
    </source>
</evidence>
<evidence type="ECO:0000259" key="6">
    <source>
        <dbReference type="Pfam" id="PF23598"/>
    </source>
</evidence>
<evidence type="ECO:0000256" key="4">
    <source>
        <dbReference type="ARBA" id="ARBA00022737"/>
    </source>
</evidence>
<dbReference type="Proteomes" id="UP000001514">
    <property type="component" value="Unassembled WGS sequence"/>
</dbReference>
<dbReference type="AlphaFoldDB" id="D8SSN4"/>
<dbReference type="KEGG" id="smo:SELMODRAFT_123884"/>
<keyword evidence="8" id="KW-1185">Reference proteome</keyword>
<name>D8SSN4_SELML</name>
<dbReference type="GO" id="GO:0016020">
    <property type="term" value="C:membrane"/>
    <property type="evidence" value="ECO:0007669"/>
    <property type="project" value="UniProtKB-SubCell"/>
</dbReference>
<dbReference type="EMBL" id="GL377638">
    <property type="protein sequence ID" value="EFJ12607.1"/>
    <property type="molecule type" value="Genomic_DNA"/>
</dbReference>
<gene>
    <name evidence="7" type="ORF">SELMODRAFT_123884</name>
</gene>
<dbReference type="PANTHER" id="PTHR48059">
    <property type="entry name" value="POLYGALACTURONASE INHIBITOR 1"/>
    <property type="match status" value="1"/>
</dbReference>
<evidence type="ECO:0000256" key="2">
    <source>
        <dbReference type="ARBA" id="ARBA00004196"/>
    </source>
</evidence>
<dbReference type="STRING" id="88036.D8SSN4"/>
<keyword evidence="4" id="KW-0677">Repeat</keyword>
<evidence type="ECO:0000256" key="3">
    <source>
        <dbReference type="ARBA" id="ARBA00022614"/>
    </source>
</evidence>
<dbReference type="InterPro" id="IPR055414">
    <property type="entry name" value="LRR_R13L4/SHOC2-like"/>
</dbReference>
<dbReference type="Gramene" id="EFJ12607">
    <property type="protein sequence ID" value="EFJ12607"/>
    <property type="gene ID" value="SELMODRAFT_123884"/>
</dbReference>
<dbReference type="FunFam" id="3.80.10.10:FF:000095">
    <property type="entry name" value="LRR receptor-like serine/threonine-protein kinase GSO1"/>
    <property type="match status" value="1"/>
</dbReference>
<keyword evidence="3" id="KW-0433">Leucine-rich repeat</keyword>
<evidence type="ECO:0000256" key="1">
    <source>
        <dbReference type="ARBA" id="ARBA00004167"/>
    </source>
</evidence>
<dbReference type="PANTHER" id="PTHR48059:SF30">
    <property type="entry name" value="OS06G0587000 PROTEIN"/>
    <property type="match status" value="1"/>
</dbReference>
<accession>D8SSN4</accession>
<protein>
    <recommendedName>
        <fullName evidence="6">Disease resistance R13L4/SHOC-2-like LRR domain-containing protein</fullName>
    </recommendedName>
</protein>
<dbReference type="HOGENOM" id="CLU_000288_18_22_1"/>
<dbReference type="InterPro" id="IPR001611">
    <property type="entry name" value="Leu-rich_rpt"/>
</dbReference>
<feature type="domain" description="Disease resistance R13L4/SHOC-2-like LRR" evidence="6">
    <location>
        <begin position="38"/>
        <end position="192"/>
    </location>
</feature>
<proteinExistence type="predicted"/>
<evidence type="ECO:0000256" key="5">
    <source>
        <dbReference type="ARBA" id="ARBA00023136"/>
    </source>
</evidence>
<reference evidence="7 8" key="1">
    <citation type="journal article" date="2011" name="Science">
        <title>The Selaginella genome identifies genetic changes associated with the evolution of vascular plants.</title>
        <authorList>
            <person name="Banks J.A."/>
            <person name="Nishiyama T."/>
            <person name="Hasebe M."/>
            <person name="Bowman J.L."/>
            <person name="Gribskov M."/>
            <person name="dePamphilis C."/>
            <person name="Albert V.A."/>
            <person name="Aono N."/>
            <person name="Aoyama T."/>
            <person name="Ambrose B.A."/>
            <person name="Ashton N.W."/>
            <person name="Axtell M.J."/>
            <person name="Barker E."/>
            <person name="Barker M.S."/>
            <person name="Bennetzen J.L."/>
            <person name="Bonawitz N.D."/>
            <person name="Chapple C."/>
            <person name="Cheng C."/>
            <person name="Correa L.G."/>
            <person name="Dacre M."/>
            <person name="DeBarry J."/>
            <person name="Dreyer I."/>
            <person name="Elias M."/>
            <person name="Engstrom E.M."/>
            <person name="Estelle M."/>
            <person name="Feng L."/>
            <person name="Finet C."/>
            <person name="Floyd S.K."/>
            <person name="Frommer W.B."/>
            <person name="Fujita T."/>
            <person name="Gramzow L."/>
            <person name="Gutensohn M."/>
            <person name="Harholt J."/>
            <person name="Hattori M."/>
            <person name="Heyl A."/>
            <person name="Hirai T."/>
            <person name="Hiwatashi Y."/>
            <person name="Ishikawa M."/>
            <person name="Iwata M."/>
            <person name="Karol K.G."/>
            <person name="Koehler B."/>
            <person name="Kolukisaoglu U."/>
            <person name="Kubo M."/>
            <person name="Kurata T."/>
            <person name="Lalonde S."/>
            <person name="Li K."/>
            <person name="Li Y."/>
            <person name="Litt A."/>
            <person name="Lyons E."/>
            <person name="Manning G."/>
            <person name="Maruyama T."/>
            <person name="Michael T.P."/>
            <person name="Mikami K."/>
            <person name="Miyazaki S."/>
            <person name="Morinaga S."/>
            <person name="Murata T."/>
            <person name="Mueller-Roeber B."/>
            <person name="Nelson D.R."/>
            <person name="Obara M."/>
            <person name="Oguri Y."/>
            <person name="Olmstead R.G."/>
            <person name="Onodera N."/>
            <person name="Petersen B.L."/>
            <person name="Pils B."/>
            <person name="Prigge M."/>
            <person name="Rensing S.A."/>
            <person name="Riano-Pachon D.M."/>
            <person name="Roberts A.W."/>
            <person name="Sato Y."/>
            <person name="Scheller H.V."/>
            <person name="Schulz B."/>
            <person name="Schulz C."/>
            <person name="Shakirov E.V."/>
            <person name="Shibagaki N."/>
            <person name="Shinohara N."/>
            <person name="Shippen D.E."/>
            <person name="Soerensen I."/>
            <person name="Sotooka R."/>
            <person name="Sugimoto N."/>
            <person name="Sugita M."/>
            <person name="Sumikawa N."/>
            <person name="Tanurdzic M."/>
            <person name="Theissen G."/>
            <person name="Ulvskov P."/>
            <person name="Wakazuki S."/>
            <person name="Weng J.K."/>
            <person name="Willats W.W."/>
            <person name="Wipf D."/>
            <person name="Wolf P.G."/>
            <person name="Yang L."/>
            <person name="Zimmer A.D."/>
            <person name="Zhu Q."/>
            <person name="Mitros T."/>
            <person name="Hellsten U."/>
            <person name="Loque D."/>
            <person name="Otillar R."/>
            <person name="Salamov A."/>
            <person name="Schmutz J."/>
            <person name="Shapiro H."/>
            <person name="Lindquist E."/>
            <person name="Lucas S."/>
            <person name="Rokhsar D."/>
            <person name="Grigoriev I.V."/>
        </authorList>
    </citation>
    <scope>NUCLEOTIDE SEQUENCE [LARGE SCALE GENOMIC DNA]</scope>
</reference>
<dbReference type="InterPro" id="IPR032675">
    <property type="entry name" value="LRR_dom_sf"/>
</dbReference>
<dbReference type="InterPro" id="IPR051848">
    <property type="entry name" value="PGIP"/>
</dbReference>
<dbReference type="PRINTS" id="PR00019">
    <property type="entry name" value="LEURICHRPT"/>
</dbReference>
<dbReference type="SUPFAM" id="SSF52058">
    <property type="entry name" value="L domain-like"/>
    <property type="match status" value="1"/>
</dbReference>
<dbReference type="eggNOG" id="ENOG502QRD1">
    <property type="taxonomic scope" value="Eukaryota"/>
</dbReference>
<keyword evidence="5" id="KW-0472">Membrane</keyword>
<evidence type="ECO:0000313" key="7">
    <source>
        <dbReference type="EMBL" id="EFJ12607.1"/>
    </source>
</evidence>
<comment type="subcellular location">
    <subcellularLocation>
        <location evidence="2">Cell envelope</location>
    </subcellularLocation>
    <subcellularLocation>
        <location evidence="1">Membrane</location>
        <topology evidence="1">Single-pass membrane protein</topology>
    </subcellularLocation>
</comment>
<dbReference type="OMA" id="HAHNIFE"/>
<organism evidence="8">
    <name type="scientific">Selaginella moellendorffii</name>
    <name type="common">Spikemoss</name>
    <dbReference type="NCBI Taxonomy" id="88036"/>
    <lineage>
        <taxon>Eukaryota</taxon>
        <taxon>Viridiplantae</taxon>
        <taxon>Streptophyta</taxon>
        <taxon>Embryophyta</taxon>
        <taxon>Tracheophyta</taxon>
        <taxon>Lycopodiopsida</taxon>
        <taxon>Selaginellales</taxon>
        <taxon>Selaginellaceae</taxon>
        <taxon>Selaginella</taxon>
    </lineage>
</organism>
<dbReference type="InParanoid" id="D8SSN4"/>
<sequence length="354" mass="39066">MENSHNLCVSWEGVTCSNVTGHVIMLDLGGLNLEGIISPEVSRLKNLEVLDLSLNNLVGPLPKEFGMMKKLKTLYLPCEIPEFIGNLSSLEVIWADIAIGGIPRSIGQLTNLRHVEISFGYIFGSIPEELGNCSKLEEIYIHAHNIFEGFIALPPHLKVLSLRHLNGTAPIPKEIWNSTHLEELSLIDCSLTGSLPPQLGVQFRILDLSYNFLSGDIPSYSSNRQSLDLSYNMFCGNIPVSLGQMGGLTNLDLSNNRFTGNIPTSVEHLSNLSDLSLGSNLLTGAIPMNLRQLSNLDLHNNSLNATLPNFLTTTSIQELYLSRNRFNGHMPPISREVHLLNLAENMLTEEMPKS</sequence>
<dbReference type="Pfam" id="PF23598">
    <property type="entry name" value="LRR_14"/>
    <property type="match status" value="1"/>
</dbReference>
<dbReference type="Pfam" id="PF00560">
    <property type="entry name" value="LRR_1"/>
    <property type="match status" value="3"/>
</dbReference>